<comment type="similarity">
    <text evidence="1">Belongs to the AAA ATPase family.</text>
</comment>
<feature type="domain" description="AAA+ ATPase" evidence="5">
    <location>
        <begin position="236"/>
        <end position="377"/>
    </location>
</feature>
<keyword evidence="3" id="KW-0067">ATP-binding</keyword>
<dbReference type="CDD" id="cd19530">
    <property type="entry name" value="RecA-like_NVL_r2-like"/>
    <property type="match status" value="1"/>
</dbReference>
<dbReference type="RefSeq" id="XP_066832443.1">
    <property type="nucleotide sequence ID" value="XM_066975845.1"/>
</dbReference>
<evidence type="ECO:0000256" key="3">
    <source>
        <dbReference type="ARBA" id="ARBA00022840"/>
    </source>
</evidence>
<dbReference type="PANTHER" id="PTHR23077:SF171">
    <property type="entry name" value="NUCLEAR VALOSIN-CONTAINING PROTEIN-LIKE"/>
    <property type="match status" value="1"/>
</dbReference>
<evidence type="ECO:0000256" key="2">
    <source>
        <dbReference type="ARBA" id="ARBA00022741"/>
    </source>
</evidence>
<dbReference type="GeneID" id="92210701"/>
<dbReference type="InterPro" id="IPR027417">
    <property type="entry name" value="P-loop_NTPase"/>
</dbReference>
<protein>
    <recommendedName>
        <fullName evidence="5">AAA+ ATPase domain-containing protein</fullName>
    </recommendedName>
</protein>
<evidence type="ECO:0000256" key="1">
    <source>
        <dbReference type="ARBA" id="ARBA00006914"/>
    </source>
</evidence>
<evidence type="ECO:0000259" key="5">
    <source>
        <dbReference type="SMART" id="SM00382"/>
    </source>
</evidence>
<dbReference type="PROSITE" id="PS00674">
    <property type="entry name" value="AAA"/>
    <property type="match status" value="1"/>
</dbReference>
<accession>A0ABP0ZVN8</accession>
<dbReference type="InterPro" id="IPR003960">
    <property type="entry name" value="ATPase_AAA_CS"/>
</dbReference>
<evidence type="ECO:0000256" key="4">
    <source>
        <dbReference type="SAM" id="MobiDB-lite"/>
    </source>
</evidence>
<sequence length="849" mass="93355">MAKDNPITGPIDRKVYNLVHDLLDEISATNRKSLTAEEQQDPFAGQESANNLTISQVLSYTQLKDHTLKRTKKLQLEKSIAKVLRVVREDEDGELSKASQPVSVNESESECDSNNLMEVKDTNATNKAVVSLWNFDREENEKERGENDEKNGENEKNAEEEEEENDNDDNALGAKRKFKDAPKSSSKKQKRKVNHTTPSSDFSSLGGVDSITTQLLEIIGLPILHPEIYSCTGVEPPRGVLLYGPPGCGKTTLAHALAGELKVPFMNISAPSIVSGMSGESEKKLREIFEEAKAVAPCLIFMDEIDAITPKRDGGAQREMERRIVAQLLTLMDELSMDKTNNKPVIVIGATNRPDSLDTALRRAGRFDREICLNVPNEAQRESILRAMTKNIKVENGDYFNYRELSKLTPGYVGADLKSLVTAAGVFAIKRIFETMSQQQDENGGASAGDSMEIDSNLALNNETALIRAFEHKSDVDKLSTIQKFLTKHPDPLSAEQLEPLSITYGDFVNALPTVQPSAKREGFATVPDVTWQNVGALGAVRTELHMCIVQPVKKPELYLKVGISAPSGVLMWGPPGCGKTLLAKAVAHESRANFISIKGPELLNKYVGESEKAVRQVFQRARASTPCIIFFDELDALVPRRDNSMSESSSRVVNTLLTELDGLNDRKGVFVIGATNRPDMIDPAMLRPGRLDKTLYIELPTPEERFEILKTIVAANNSPIDQDVNLYDIAHDERCRNFSGADLSSVVKEAAVGALRRNFFRAQGLSHLDQSEFYDDNAADNDIKIMQSDFVQALRAVRPSVSDADRLKYEKLNKKLGWDIIKTTEVPEAAAAAAAAPDAPAAAGASSN</sequence>
<dbReference type="InterPro" id="IPR050168">
    <property type="entry name" value="AAA_ATPase_domain"/>
</dbReference>
<evidence type="ECO:0000313" key="7">
    <source>
        <dbReference type="Proteomes" id="UP001497383"/>
    </source>
</evidence>
<feature type="compositionally biased region" description="Polar residues" evidence="4">
    <location>
        <begin position="97"/>
        <end position="128"/>
    </location>
</feature>
<feature type="region of interest" description="Disordered" evidence="4">
    <location>
        <begin position="90"/>
        <end position="206"/>
    </location>
</feature>
<keyword evidence="7" id="KW-1185">Reference proteome</keyword>
<dbReference type="InterPro" id="IPR003593">
    <property type="entry name" value="AAA+_ATPase"/>
</dbReference>
<dbReference type="Gene3D" id="1.10.8.60">
    <property type="match status" value="2"/>
</dbReference>
<dbReference type="EMBL" id="OZ022411">
    <property type="protein sequence ID" value="CAK9441637.1"/>
    <property type="molecule type" value="Genomic_DNA"/>
</dbReference>
<feature type="compositionally biased region" description="Basic residues" evidence="4">
    <location>
        <begin position="185"/>
        <end position="194"/>
    </location>
</feature>
<dbReference type="InterPro" id="IPR041569">
    <property type="entry name" value="AAA_lid_3"/>
</dbReference>
<feature type="domain" description="AAA+ ATPase" evidence="5">
    <location>
        <begin position="566"/>
        <end position="702"/>
    </location>
</feature>
<dbReference type="Gene3D" id="3.40.50.300">
    <property type="entry name" value="P-loop containing nucleotide triphosphate hydrolases"/>
    <property type="match status" value="2"/>
</dbReference>
<dbReference type="CDD" id="cd19518">
    <property type="entry name" value="RecA-like_NVL_r1-like"/>
    <property type="match status" value="1"/>
</dbReference>
<proteinExistence type="inferred from homology"/>
<dbReference type="InterPro" id="IPR003959">
    <property type="entry name" value="ATPase_AAA_core"/>
</dbReference>
<feature type="compositionally biased region" description="Acidic residues" evidence="4">
    <location>
        <begin position="158"/>
        <end position="169"/>
    </location>
</feature>
<organism evidence="6 7">
    <name type="scientific">Lodderomyces beijingensis</name>
    <dbReference type="NCBI Taxonomy" id="1775926"/>
    <lineage>
        <taxon>Eukaryota</taxon>
        <taxon>Fungi</taxon>
        <taxon>Dikarya</taxon>
        <taxon>Ascomycota</taxon>
        <taxon>Saccharomycotina</taxon>
        <taxon>Pichiomycetes</taxon>
        <taxon>Debaryomycetaceae</taxon>
        <taxon>Candida/Lodderomyces clade</taxon>
        <taxon>Lodderomyces</taxon>
    </lineage>
</organism>
<dbReference type="SUPFAM" id="SSF52540">
    <property type="entry name" value="P-loop containing nucleoside triphosphate hydrolases"/>
    <property type="match status" value="2"/>
</dbReference>
<dbReference type="Pfam" id="PF17862">
    <property type="entry name" value="AAA_lid_3"/>
    <property type="match status" value="2"/>
</dbReference>
<dbReference type="Proteomes" id="UP001497383">
    <property type="component" value="Chromosome 7"/>
</dbReference>
<reference evidence="6 7" key="1">
    <citation type="submission" date="2024-03" db="EMBL/GenBank/DDBJ databases">
        <authorList>
            <person name="Brejova B."/>
        </authorList>
    </citation>
    <scope>NUCLEOTIDE SEQUENCE [LARGE SCALE GENOMIC DNA]</scope>
    <source>
        <strain evidence="6 7">CBS 14171</strain>
    </source>
</reference>
<dbReference type="Pfam" id="PF00004">
    <property type="entry name" value="AAA"/>
    <property type="match status" value="2"/>
</dbReference>
<keyword evidence="2" id="KW-0547">Nucleotide-binding</keyword>
<name>A0ABP0ZVN8_9ASCO</name>
<gene>
    <name evidence="6" type="ORF">LODBEIA_P55050</name>
</gene>
<feature type="compositionally biased region" description="Basic and acidic residues" evidence="4">
    <location>
        <begin position="135"/>
        <end position="157"/>
    </location>
</feature>
<dbReference type="SMART" id="SM00382">
    <property type="entry name" value="AAA"/>
    <property type="match status" value="2"/>
</dbReference>
<evidence type="ECO:0000313" key="6">
    <source>
        <dbReference type="EMBL" id="CAK9441637.1"/>
    </source>
</evidence>
<dbReference type="PANTHER" id="PTHR23077">
    <property type="entry name" value="AAA-FAMILY ATPASE"/>
    <property type="match status" value="1"/>
</dbReference>